<comment type="subcellular location">
    <subcellularLocation>
        <location evidence="1">Nucleus</location>
        <location evidence="1">Nucleolus</location>
    </subcellularLocation>
</comment>
<dbReference type="InterPro" id="IPR013791">
    <property type="entry name" value="RNA3'-term_phos_cycl_insert"/>
</dbReference>
<dbReference type="OrthoDB" id="1911237at2759"/>
<dbReference type="InterPro" id="IPR037136">
    <property type="entry name" value="RNA3'_phos_cyclase_dom_sf"/>
</dbReference>
<dbReference type="Gene3D" id="3.65.10.20">
    <property type="entry name" value="RNA 3'-terminal phosphate cyclase domain"/>
    <property type="match status" value="1"/>
</dbReference>
<dbReference type="PANTHER" id="PTHR11096">
    <property type="entry name" value="RNA 3' TERMINAL PHOSPHATE CYCLASE"/>
    <property type="match status" value="1"/>
</dbReference>
<dbReference type="InterPro" id="IPR013792">
    <property type="entry name" value="RNA3'P_cycl/enolpyr_Trfase_a/b"/>
</dbReference>
<dbReference type="CDD" id="cd00875">
    <property type="entry name" value="RNA_Cyclase_Class_I"/>
    <property type="match status" value="1"/>
</dbReference>
<proteinExistence type="inferred from homology"/>
<evidence type="ECO:0000256" key="5">
    <source>
        <dbReference type="SAM" id="MobiDB-lite"/>
    </source>
</evidence>
<gene>
    <name evidence="8" type="ORF">FFLO_05711</name>
</gene>
<dbReference type="Pfam" id="PF05189">
    <property type="entry name" value="RTC_insert"/>
    <property type="match status" value="1"/>
</dbReference>
<dbReference type="PANTHER" id="PTHR11096:SF1">
    <property type="entry name" value="RNA 3'-TERMINAL PHOSPHATE CYCLASE-LIKE PROTEIN"/>
    <property type="match status" value="1"/>
</dbReference>
<feature type="compositionally biased region" description="Acidic residues" evidence="5">
    <location>
        <begin position="405"/>
        <end position="415"/>
    </location>
</feature>
<dbReference type="Pfam" id="PF01137">
    <property type="entry name" value="RTC"/>
    <property type="match status" value="1"/>
</dbReference>
<keyword evidence="9" id="KW-1185">Reference proteome</keyword>
<evidence type="ECO:0000259" key="7">
    <source>
        <dbReference type="Pfam" id="PF05189"/>
    </source>
</evidence>
<dbReference type="PROSITE" id="PS01287">
    <property type="entry name" value="RTC"/>
    <property type="match status" value="1"/>
</dbReference>
<dbReference type="InterPro" id="IPR020719">
    <property type="entry name" value="RNA3'_term_phos_cycl-like_CS"/>
</dbReference>
<evidence type="ECO:0000313" key="8">
    <source>
        <dbReference type="EMBL" id="KAG7529359.1"/>
    </source>
</evidence>
<feature type="domain" description="RNA 3'-terminal phosphate cyclase insert" evidence="7">
    <location>
        <begin position="206"/>
        <end position="323"/>
    </location>
</feature>
<dbReference type="GO" id="GO:0004521">
    <property type="term" value="F:RNA endonuclease activity"/>
    <property type="evidence" value="ECO:0007669"/>
    <property type="project" value="TreeGrafter"/>
</dbReference>
<dbReference type="EMBL" id="JABELV010000153">
    <property type="protein sequence ID" value="KAG7529359.1"/>
    <property type="molecule type" value="Genomic_DNA"/>
</dbReference>
<evidence type="ECO:0000313" key="9">
    <source>
        <dbReference type="Proteomes" id="UP000812966"/>
    </source>
</evidence>
<evidence type="ECO:0000256" key="1">
    <source>
        <dbReference type="ARBA" id="ARBA00004604"/>
    </source>
</evidence>
<evidence type="ECO:0000256" key="4">
    <source>
        <dbReference type="ARBA" id="ARBA00023242"/>
    </source>
</evidence>
<protein>
    <recommendedName>
        <fullName evidence="10">18S rRNA biogenesis protein RCL1</fullName>
    </recommendedName>
</protein>
<dbReference type="FunFam" id="3.30.360.20:FF:000001">
    <property type="entry name" value="RNA terminal phosphate cyclase-like 1"/>
    <property type="match status" value="1"/>
</dbReference>
<dbReference type="InterPro" id="IPR000228">
    <property type="entry name" value="RNA3'_term_phos_cyc"/>
</dbReference>
<reference evidence="8" key="1">
    <citation type="submission" date="2020-04" db="EMBL/GenBank/DDBJ databases">
        <title>Analysis of mating type loci in Filobasidium floriforme.</title>
        <authorList>
            <person name="Nowrousian M."/>
        </authorList>
    </citation>
    <scope>NUCLEOTIDE SEQUENCE</scope>
    <source>
        <strain evidence="8">CBS 6242</strain>
    </source>
</reference>
<feature type="region of interest" description="Disordered" evidence="5">
    <location>
        <begin position="384"/>
        <end position="423"/>
    </location>
</feature>
<keyword evidence="4" id="KW-0539">Nucleus</keyword>
<evidence type="ECO:0000256" key="2">
    <source>
        <dbReference type="ARBA" id="ARBA00007089"/>
    </source>
</evidence>
<evidence type="ECO:0000259" key="6">
    <source>
        <dbReference type="Pfam" id="PF01137"/>
    </source>
</evidence>
<dbReference type="Gene3D" id="3.30.360.20">
    <property type="entry name" value="RNA 3'-terminal phosphate cyclase, insert domain"/>
    <property type="match status" value="1"/>
</dbReference>
<dbReference type="GO" id="GO:0000479">
    <property type="term" value="P:endonucleolytic cleavage of tricistronic rRNA transcript (SSU-rRNA, 5.8S rRNA, LSU-rRNA)"/>
    <property type="evidence" value="ECO:0007669"/>
    <property type="project" value="TreeGrafter"/>
</dbReference>
<name>A0A8K0JGG5_9TREE</name>
<dbReference type="NCBIfam" id="TIGR03400">
    <property type="entry name" value="18S_RNA_Rcl1p"/>
    <property type="match status" value="1"/>
</dbReference>
<feature type="region of interest" description="Disordered" evidence="5">
    <location>
        <begin position="1"/>
        <end position="23"/>
    </location>
</feature>
<feature type="domain" description="RNA 3'-terminal phosphate cyclase" evidence="6">
    <location>
        <begin position="32"/>
        <end position="377"/>
    </location>
</feature>
<dbReference type="AlphaFoldDB" id="A0A8K0JGG5"/>
<accession>A0A8K0JGG5</accession>
<dbReference type="GO" id="GO:0005730">
    <property type="term" value="C:nucleolus"/>
    <property type="evidence" value="ECO:0007669"/>
    <property type="project" value="UniProtKB-SubCell"/>
</dbReference>
<evidence type="ECO:0008006" key="10">
    <source>
        <dbReference type="Google" id="ProtNLM"/>
    </source>
</evidence>
<sequence length="460" mass="50275">MPSLSSKSKPAATSGAPPKNASLNSSGRKIIRYRGHQYLRQRLILCLLSGKSVRIDGIREDEVEVGLKDYEVSLLRLLEKITNGTTIEISYTGTTVLVHPGLLPGGSYTHTCPLTRPIGYFLETLLVLGPFGKRPLEVRLEGITGEEGRDMSVDMLRTVGLPTLHLFGVIEGLELQIKRRGAAPLGGGMVVFKCPVVKNVKTLDFVDPGRIKRIRGIAYSTRVSPQFANRMVEAARSVLNRYIPDIYLYTDVYKGEESGKSPGYGLTLLSQSTTSALHTAETISIPATSRANPSDHSTPSSEQAFQTPEDLALNAARALLEQVSRGGCVDESYQWLVCMLMVLGSEDVARCRMGTLTPLTVQWLRDINDFFGVRFKITPIAQHHAGNIKQTGPNENKGENKDGSESDNDEDDEENERTIGGIKVKGVVDSQNDKVKRLVPDEVMVSCVGIGYGNINRSTA</sequence>
<evidence type="ECO:0000256" key="3">
    <source>
        <dbReference type="ARBA" id="ARBA00022517"/>
    </source>
</evidence>
<dbReference type="Proteomes" id="UP000812966">
    <property type="component" value="Unassembled WGS sequence"/>
</dbReference>
<feature type="region of interest" description="Disordered" evidence="5">
    <location>
        <begin position="284"/>
        <end position="305"/>
    </location>
</feature>
<organism evidence="8 9">
    <name type="scientific">Filobasidium floriforme</name>
    <dbReference type="NCBI Taxonomy" id="5210"/>
    <lineage>
        <taxon>Eukaryota</taxon>
        <taxon>Fungi</taxon>
        <taxon>Dikarya</taxon>
        <taxon>Basidiomycota</taxon>
        <taxon>Agaricomycotina</taxon>
        <taxon>Tremellomycetes</taxon>
        <taxon>Filobasidiales</taxon>
        <taxon>Filobasidiaceae</taxon>
        <taxon>Filobasidium</taxon>
    </lineage>
</organism>
<keyword evidence="3" id="KW-0690">Ribosome biogenesis</keyword>
<dbReference type="InterPro" id="IPR036553">
    <property type="entry name" value="RPTC_insert"/>
</dbReference>
<comment type="similarity">
    <text evidence="2">Belongs to the RNA 3'-terminal cyclase family. Type 2 subfamily.</text>
</comment>
<dbReference type="SUPFAM" id="SSF55205">
    <property type="entry name" value="EPT/RTPC-like"/>
    <property type="match status" value="1"/>
</dbReference>
<dbReference type="InterPro" id="IPR016443">
    <property type="entry name" value="RNA3'_term_phos_cyc_type_2"/>
</dbReference>
<dbReference type="InterPro" id="IPR023797">
    <property type="entry name" value="RNA3'_phos_cyclase_dom"/>
</dbReference>
<comment type="caution">
    <text evidence="8">The sequence shown here is derived from an EMBL/GenBank/DDBJ whole genome shotgun (WGS) entry which is preliminary data.</text>
</comment>